<dbReference type="EMBL" id="BAABLD010000005">
    <property type="protein sequence ID" value="GAA5161089.1"/>
    <property type="molecule type" value="Genomic_DNA"/>
</dbReference>
<name>A0ABP9QGF0_9RHOO</name>
<gene>
    <name evidence="3" type="ORF">GCM10025770_09760</name>
</gene>
<evidence type="ECO:0000313" key="4">
    <source>
        <dbReference type="Proteomes" id="UP001500547"/>
    </source>
</evidence>
<dbReference type="Pfam" id="PF01546">
    <property type="entry name" value="Peptidase_M20"/>
    <property type="match status" value="1"/>
</dbReference>
<dbReference type="RefSeq" id="WP_345531747.1">
    <property type="nucleotide sequence ID" value="NZ_BAABLD010000005.1"/>
</dbReference>
<accession>A0ABP9QGF0</accession>
<reference evidence="4" key="1">
    <citation type="journal article" date="2019" name="Int. J. Syst. Evol. Microbiol.">
        <title>The Global Catalogue of Microorganisms (GCM) 10K type strain sequencing project: providing services to taxonomists for standard genome sequencing and annotation.</title>
        <authorList>
            <consortium name="The Broad Institute Genomics Platform"/>
            <consortium name="The Broad Institute Genome Sequencing Center for Infectious Disease"/>
            <person name="Wu L."/>
            <person name="Ma J."/>
        </authorList>
    </citation>
    <scope>NUCLEOTIDE SEQUENCE [LARGE SCALE GENOMIC DNA]</scope>
    <source>
        <strain evidence="4">JCM 18715</strain>
    </source>
</reference>
<dbReference type="InterPro" id="IPR017439">
    <property type="entry name" value="Amidohydrolase"/>
</dbReference>
<dbReference type="CDD" id="cd05666">
    <property type="entry name" value="M20_Acy1-like"/>
    <property type="match status" value="1"/>
</dbReference>
<sequence length="389" mass="41164">MTLIPEIAAALPELVAVRRDIHAHPELAFGEHRTAALVADRLEALGIETHRGMGQTGVVGIIKAGNSPRGIGLRADMDALPISELNDFAHRSRHAGCMHACGHDGHTTMLLGAAEYLAKHRNFDGTVVLIFQPAEEGEGGAPAMIADGLLERFPVDAVYGMHNWPGMPAGQFGVTPGPVMASADRFDIVITGHGAHAAMPQQGKDPVVAGAQLVQALQSIVSRSTDPLDAAVVSVTQFHAGEAYNAIPVEARLCGTVRTLNANVRAATWAAIQRICDGVAMACDLKIALKRSDGYPPTVNSLAEAQACREVATALVGEANVSWALRPSMGAEDFAYFLEKRPGCYVWIGNGAGAGGCMLHNARYDFNDDVLGLGASYWVRLVEHCLPQA</sequence>
<dbReference type="Gene3D" id="3.40.630.10">
    <property type="entry name" value="Zn peptidases"/>
    <property type="match status" value="1"/>
</dbReference>
<dbReference type="Gene3D" id="3.30.70.360">
    <property type="match status" value="1"/>
</dbReference>
<dbReference type="SUPFAM" id="SSF53187">
    <property type="entry name" value="Zn-dependent exopeptidases"/>
    <property type="match status" value="1"/>
</dbReference>
<dbReference type="Proteomes" id="UP001500547">
    <property type="component" value="Unassembled WGS sequence"/>
</dbReference>
<keyword evidence="4" id="KW-1185">Reference proteome</keyword>
<protein>
    <submittedName>
        <fullName evidence="3">M20 aminoacylase family protein</fullName>
    </submittedName>
</protein>
<keyword evidence="1" id="KW-0378">Hydrolase</keyword>
<dbReference type="SUPFAM" id="SSF55031">
    <property type="entry name" value="Bacterial exopeptidase dimerisation domain"/>
    <property type="match status" value="1"/>
</dbReference>
<dbReference type="PANTHER" id="PTHR11014">
    <property type="entry name" value="PEPTIDASE M20 FAMILY MEMBER"/>
    <property type="match status" value="1"/>
</dbReference>
<proteinExistence type="predicted"/>
<organism evidence="3 4">
    <name type="scientific">Viridibacterium curvum</name>
    <dbReference type="NCBI Taxonomy" id="1101404"/>
    <lineage>
        <taxon>Bacteria</taxon>
        <taxon>Pseudomonadati</taxon>
        <taxon>Pseudomonadota</taxon>
        <taxon>Betaproteobacteria</taxon>
        <taxon>Rhodocyclales</taxon>
        <taxon>Rhodocyclaceae</taxon>
        <taxon>Viridibacterium</taxon>
    </lineage>
</organism>
<dbReference type="PIRSF" id="PIRSF005962">
    <property type="entry name" value="Pept_M20D_amidohydro"/>
    <property type="match status" value="1"/>
</dbReference>
<dbReference type="InterPro" id="IPR036264">
    <property type="entry name" value="Bact_exopeptidase_dim_dom"/>
</dbReference>
<dbReference type="InterPro" id="IPR011650">
    <property type="entry name" value="Peptidase_M20_dimer"/>
</dbReference>
<evidence type="ECO:0000256" key="1">
    <source>
        <dbReference type="ARBA" id="ARBA00022801"/>
    </source>
</evidence>
<evidence type="ECO:0000313" key="3">
    <source>
        <dbReference type="EMBL" id="GAA5161089.1"/>
    </source>
</evidence>
<comment type="caution">
    <text evidence="3">The sequence shown here is derived from an EMBL/GenBank/DDBJ whole genome shotgun (WGS) entry which is preliminary data.</text>
</comment>
<feature type="domain" description="Peptidase M20 dimerisation" evidence="2">
    <location>
        <begin position="185"/>
        <end position="277"/>
    </location>
</feature>
<evidence type="ECO:0000259" key="2">
    <source>
        <dbReference type="Pfam" id="PF07687"/>
    </source>
</evidence>
<dbReference type="PANTHER" id="PTHR11014:SF63">
    <property type="entry name" value="METALLOPEPTIDASE, PUTATIVE (AFU_ORTHOLOGUE AFUA_6G09600)-RELATED"/>
    <property type="match status" value="1"/>
</dbReference>
<dbReference type="NCBIfam" id="TIGR01891">
    <property type="entry name" value="amidohydrolases"/>
    <property type="match status" value="1"/>
</dbReference>
<dbReference type="Pfam" id="PF07687">
    <property type="entry name" value="M20_dimer"/>
    <property type="match status" value="1"/>
</dbReference>
<dbReference type="InterPro" id="IPR002933">
    <property type="entry name" value="Peptidase_M20"/>
</dbReference>